<dbReference type="Proteomes" id="UP000001357">
    <property type="component" value="Unassembled WGS sequence"/>
</dbReference>
<dbReference type="STRING" id="81824.A9UQC6"/>
<keyword evidence="2" id="KW-1185">Reference proteome</keyword>
<evidence type="ECO:0000313" key="2">
    <source>
        <dbReference type="Proteomes" id="UP000001357"/>
    </source>
</evidence>
<dbReference type="InParanoid" id="A9UQC6"/>
<dbReference type="AlphaFoldDB" id="A9UQC6"/>
<proteinExistence type="predicted"/>
<evidence type="ECO:0000313" key="1">
    <source>
        <dbReference type="EMBL" id="EDQ93022.1"/>
    </source>
</evidence>
<protein>
    <recommendedName>
        <fullName evidence="3">Ribosomal protein L46 N-terminal domain-containing protein</fullName>
    </recommendedName>
</protein>
<name>A9UQC6_MONBE</name>
<sequence length="150" mass="16657">MDLAAASKDLTYHRDQIETEADRTNDRHSLLRMTERKLHLVIKTAQHDAWHLPVITLEAEHGSLRGACEALLQNTVDESTRTYTIGNCPSSVLPPLATAPNQTSFVMRALLVSDQASFTNAVKDFAWVTADELPEVLDADVANQVQKITF</sequence>
<dbReference type="RefSeq" id="XP_001742784.1">
    <property type="nucleotide sequence ID" value="XM_001742732.1"/>
</dbReference>
<reference evidence="1 2" key="1">
    <citation type="journal article" date="2008" name="Nature">
        <title>The genome of the choanoflagellate Monosiga brevicollis and the origin of metazoans.</title>
        <authorList>
            <consortium name="JGI Sequencing"/>
            <person name="King N."/>
            <person name="Westbrook M.J."/>
            <person name="Young S.L."/>
            <person name="Kuo A."/>
            <person name="Abedin M."/>
            <person name="Chapman J."/>
            <person name="Fairclough S."/>
            <person name="Hellsten U."/>
            <person name="Isogai Y."/>
            <person name="Letunic I."/>
            <person name="Marr M."/>
            <person name="Pincus D."/>
            <person name="Putnam N."/>
            <person name="Rokas A."/>
            <person name="Wright K.J."/>
            <person name="Zuzow R."/>
            <person name="Dirks W."/>
            <person name="Good M."/>
            <person name="Goodstein D."/>
            <person name="Lemons D."/>
            <person name="Li W."/>
            <person name="Lyons J.B."/>
            <person name="Morris A."/>
            <person name="Nichols S."/>
            <person name="Richter D.J."/>
            <person name="Salamov A."/>
            <person name="Bork P."/>
            <person name="Lim W.A."/>
            <person name="Manning G."/>
            <person name="Miller W.T."/>
            <person name="McGinnis W."/>
            <person name="Shapiro H."/>
            <person name="Tjian R."/>
            <person name="Grigoriev I.V."/>
            <person name="Rokhsar D."/>
        </authorList>
    </citation>
    <scope>NUCLEOTIDE SEQUENCE [LARGE SCALE GENOMIC DNA]</scope>
    <source>
        <strain evidence="2">MX1 / ATCC 50154</strain>
    </source>
</reference>
<dbReference type="eggNOG" id="KOG4548">
    <property type="taxonomic scope" value="Eukaryota"/>
</dbReference>
<dbReference type="Gene3D" id="3.90.79.10">
    <property type="entry name" value="Nucleoside Triphosphate Pyrophosphohydrolase"/>
    <property type="match status" value="1"/>
</dbReference>
<dbReference type="PANTHER" id="PTHR13124">
    <property type="entry name" value="39S RIBOSOMAL PROTEIN L46, MITOCHONDRIAL PRECURSOR-RELATED"/>
    <property type="match status" value="1"/>
</dbReference>
<organism evidence="1 2">
    <name type="scientific">Monosiga brevicollis</name>
    <name type="common">Choanoflagellate</name>
    <dbReference type="NCBI Taxonomy" id="81824"/>
    <lineage>
        <taxon>Eukaryota</taxon>
        <taxon>Choanoflagellata</taxon>
        <taxon>Craspedida</taxon>
        <taxon>Salpingoecidae</taxon>
        <taxon>Monosiga</taxon>
    </lineage>
</organism>
<dbReference type="GO" id="GO:0003735">
    <property type="term" value="F:structural constituent of ribosome"/>
    <property type="evidence" value="ECO:0007669"/>
    <property type="project" value="InterPro"/>
</dbReference>
<dbReference type="InterPro" id="IPR040008">
    <property type="entry name" value="Ribosomal_mL46"/>
</dbReference>
<dbReference type="PANTHER" id="PTHR13124:SF12">
    <property type="entry name" value="LARGE RIBOSOMAL SUBUNIT PROTEIN ML46"/>
    <property type="match status" value="1"/>
</dbReference>
<dbReference type="EMBL" id="CH991543">
    <property type="protein sequence ID" value="EDQ93022.1"/>
    <property type="molecule type" value="Genomic_DNA"/>
</dbReference>
<dbReference type="KEGG" id="mbr:MONBRDRAFT_22358"/>
<accession>A9UQC6</accession>
<gene>
    <name evidence="1" type="ORF">MONBRDRAFT_22358</name>
</gene>
<dbReference type="GeneID" id="5887614"/>
<evidence type="ECO:0008006" key="3">
    <source>
        <dbReference type="Google" id="ProtNLM"/>
    </source>
</evidence>